<evidence type="ECO:0000313" key="3">
    <source>
        <dbReference type="Proteomes" id="UP000217076"/>
    </source>
</evidence>
<feature type="transmembrane region" description="Helical" evidence="1">
    <location>
        <begin position="57"/>
        <end position="77"/>
    </location>
</feature>
<keyword evidence="1" id="KW-0472">Membrane</keyword>
<dbReference type="AlphaFoldDB" id="A0A1G7WMR7"/>
<keyword evidence="1" id="KW-1133">Transmembrane helix</keyword>
<dbReference type="InterPro" id="IPR007359">
    <property type="entry name" value="SigmaE_reg_RseC_MucC"/>
</dbReference>
<organism evidence="2 3">
    <name type="scientific">Roseospirillum parvum</name>
    <dbReference type="NCBI Taxonomy" id="83401"/>
    <lineage>
        <taxon>Bacteria</taxon>
        <taxon>Pseudomonadati</taxon>
        <taxon>Pseudomonadota</taxon>
        <taxon>Alphaproteobacteria</taxon>
        <taxon>Rhodospirillales</taxon>
        <taxon>Rhodospirillaceae</taxon>
        <taxon>Roseospirillum</taxon>
    </lineage>
</organism>
<protein>
    <submittedName>
        <fullName evidence="2">Sigma-E factor negative regulatory protein RseC</fullName>
    </submittedName>
</protein>
<name>A0A1G7WMR7_9PROT</name>
<evidence type="ECO:0000313" key="2">
    <source>
        <dbReference type="EMBL" id="SDG73232.1"/>
    </source>
</evidence>
<feature type="transmembrane region" description="Helical" evidence="1">
    <location>
        <begin position="32"/>
        <end position="51"/>
    </location>
</feature>
<gene>
    <name evidence="2" type="ORF">SAMN05421742_102259</name>
</gene>
<sequence length="99" mass="9981">MAFSARLPFAARPGQEVVVGLSSRAVLKAAGLAYMLPLLILVLSAATASALGLHDLWVAAIGGLGLLAGLALAGRLARRLTVPALSVLGPAPDDEACPR</sequence>
<dbReference type="Proteomes" id="UP000217076">
    <property type="component" value="Unassembled WGS sequence"/>
</dbReference>
<keyword evidence="1" id="KW-0812">Transmembrane</keyword>
<reference evidence="3" key="1">
    <citation type="submission" date="2016-10" db="EMBL/GenBank/DDBJ databases">
        <authorList>
            <person name="Varghese N."/>
            <person name="Submissions S."/>
        </authorList>
    </citation>
    <scope>NUCLEOTIDE SEQUENCE [LARGE SCALE GENOMIC DNA]</scope>
    <source>
        <strain evidence="3">930I</strain>
    </source>
</reference>
<accession>A0A1G7WMR7</accession>
<proteinExistence type="predicted"/>
<dbReference type="EMBL" id="FNCV01000002">
    <property type="protein sequence ID" value="SDG73232.1"/>
    <property type="molecule type" value="Genomic_DNA"/>
</dbReference>
<dbReference type="Pfam" id="PF04246">
    <property type="entry name" value="RseC_MucC"/>
    <property type="match status" value="1"/>
</dbReference>
<dbReference type="PANTHER" id="PTHR35867">
    <property type="entry name" value="PROTEIN RSEC"/>
    <property type="match status" value="1"/>
</dbReference>
<dbReference type="STRING" id="83401.SAMN05421742_102259"/>
<evidence type="ECO:0000256" key="1">
    <source>
        <dbReference type="SAM" id="Phobius"/>
    </source>
</evidence>
<keyword evidence="3" id="KW-1185">Reference proteome</keyword>
<dbReference type="PANTHER" id="PTHR35867:SF1">
    <property type="entry name" value="PROTEIN RSEC"/>
    <property type="match status" value="1"/>
</dbReference>